<evidence type="ECO:0000313" key="2">
    <source>
        <dbReference type="Proteomes" id="UP000182229"/>
    </source>
</evidence>
<comment type="caution">
    <text evidence="1">The sequence shown here is derived from an EMBL/GenBank/DDBJ whole genome shotgun (WGS) entry which is preliminary data.</text>
</comment>
<dbReference type="OrthoDB" id="9892532at2"/>
<dbReference type="AlphaFoldDB" id="A0A1L9AVA9"/>
<organism evidence="1 2">
    <name type="scientific">Cystobacter ferrugineus</name>
    <dbReference type="NCBI Taxonomy" id="83449"/>
    <lineage>
        <taxon>Bacteria</taxon>
        <taxon>Pseudomonadati</taxon>
        <taxon>Myxococcota</taxon>
        <taxon>Myxococcia</taxon>
        <taxon>Myxococcales</taxon>
        <taxon>Cystobacterineae</taxon>
        <taxon>Archangiaceae</taxon>
        <taxon>Cystobacter</taxon>
    </lineage>
</organism>
<reference evidence="1 2" key="2">
    <citation type="submission" date="2016-12" db="EMBL/GenBank/DDBJ databases">
        <title>Draft Genome Sequence of Cystobacter ferrugineus Strain Cbfe23.</title>
        <authorList>
            <person name="Akbar S."/>
            <person name="Dowd S.E."/>
            <person name="Stevens D.C."/>
        </authorList>
    </citation>
    <scope>NUCLEOTIDE SEQUENCE [LARGE SCALE GENOMIC DNA]</scope>
    <source>
        <strain evidence="1 2">Cbfe23</strain>
    </source>
</reference>
<sequence length="257" mass="29030">MHEAPEIEFRVMSRKVARLKVTRADGSFGLMTDSRTQVHQLGYRNGPLYRLTQPYSPDDAWTVDSILSGKCIQDPGEVGHEQEQPWSQWLDGSLATRGHGLLQALPQGEYLLVRTSRPRHRLERVLLGNELVPATPNIVGLREKKPVYSCVIGPRRNEEPQVNHTLIGLTILNYTGSSRMQGMLFFSFEDSRRDNSGSTGTEVVLSIPMDGELVVDNMGFFSRSEEVESRRRWRDELVLQFGDWCAGLDPWNEGTGS</sequence>
<protein>
    <submittedName>
        <fullName evidence="1">Uncharacterized protein</fullName>
    </submittedName>
</protein>
<gene>
    <name evidence="1" type="ORF">BON30_46335</name>
</gene>
<accession>A0A1L9AVA9</accession>
<dbReference type="EMBL" id="MPIN01000025">
    <property type="protein sequence ID" value="OJH33947.1"/>
    <property type="molecule type" value="Genomic_DNA"/>
</dbReference>
<evidence type="ECO:0000313" key="1">
    <source>
        <dbReference type="EMBL" id="OJH33947.1"/>
    </source>
</evidence>
<dbReference type="STRING" id="83449.BON30_46335"/>
<dbReference type="Proteomes" id="UP000182229">
    <property type="component" value="Unassembled WGS sequence"/>
</dbReference>
<reference evidence="2" key="1">
    <citation type="submission" date="2016-11" db="EMBL/GenBank/DDBJ databases">
        <authorList>
            <person name="Shukria A."/>
            <person name="Stevens D.C."/>
        </authorList>
    </citation>
    <scope>NUCLEOTIDE SEQUENCE [LARGE SCALE GENOMIC DNA]</scope>
    <source>
        <strain evidence="2">Cbfe23</strain>
    </source>
</reference>
<dbReference type="RefSeq" id="WP_071905064.1">
    <property type="nucleotide sequence ID" value="NZ_MPIN01000025.1"/>
</dbReference>
<keyword evidence="2" id="KW-1185">Reference proteome</keyword>
<name>A0A1L9AVA9_9BACT</name>
<proteinExistence type="predicted"/>